<protein>
    <recommendedName>
        <fullName evidence="5">Ubiquitin-like protease family profile domain-containing protein</fullName>
    </recommendedName>
</protein>
<organism evidence="6 7">
    <name type="scientific">Dothistroma septosporum (strain NZE10 / CBS 128990)</name>
    <name type="common">Red band needle blight fungus</name>
    <name type="synonym">Mycosphaerella pini</name>
    <dbReference type="NCBI Taxonomy" id="675120"/>
    <lineage>
        <taxon>Eukaryota</taxon>
        <taxon>Fungi</taxon>
        <taxon>Dikarya</taxon>
        <taxon>Ascomycota</taxon>
        <taxon>Pezizomycotina</taxon>
        <taxon>Dothideomycetes</taxon>
        <taxon>Dothideomycetidae</taxon>
        <taxon>Mycosphaerellales</taxon>
        <taxon>Mycosphaerellaceae</taxon>
        <taxon>Dothistroma</taxon>
    </lineage>
</organism>
<feature type="non-terminal residue" evidence="6">
    <location>
        <position position="1"/>
    </location>
</feature>
<reference evidence="6 7" key="2">
    <citation type="journal article" date="2012" name="PLoS Pathog.">
        <title>Diverse lifestyles and strategies of plant pathogenesis encoded in the genomes of eighteen Dothideomycetes fungi.</title>
        <authorList>
            <person name="Ohm R.A."/>
            <person name="Feau N."/>
            <person name="Henrissat B."/>
            <person name="Schoch C.L."/>
            <person name="Horwitz B.A."/>
            <person name="Barry K.W."/>
            <person name="Condon B.J."/>
            <person name="Copeland A.C."/>
            <person name="Dhillon B."/>
            <person name="Glaser F."/>
            <person name="Hesse C.N."/>
            <person name="Kosti I."/>
            <person name="LaButti K."/>
            <person name="Lindquist E.A."/>
            <person name="Lucas S."/>
            <person name="Salamov A.A."/>
            <person name="Bradshaw R.E."/>
            <person name="Ciuffetti L."/>
            <person name="Hamelin R.C."/>
            <person name="Kema G.H.J."/>
            <person name="Lawrence C."/>
            <person name="Scott J.A."/>
            <person name="Spatafora J.W."/>
            <person name="Turgeon B.G."/>
            <person name="de Wit P.J.G.M."/>
            <person name="Zhong S."/>
            <person name="Goodwin S.B."/>
            <person name="Grigoriev I.V."/>
        </authorList>
    </citation>
    <scope>NUCLEOTIDE SEQUENCE [LARGE SCALE GENOMIC DNA]</scope>
    <source>
        <strain evidence="7">NZE10 / CBS 128990</strain>
    </source>
</reference>
<dbReference type="GO" id="GO:0005634">
    <property type="term" value="C:nucleus"/>
    <property type="evidence" value="ECO:0007669"/>
    <property type="project" value="TreeGrafter"/>
</dbReference>
<evidence type="ECO:0000256" key="3">
    <source>
        <dbReference type="ARBA" id="ARBA00022801"/>
    </source>
</evidence>
<dbReference type="PANTHER" id="PTHR12606">
    <property type="entry name" value="SENTRIN/SUMO-SPECIFIC PROTEASE"/>
    <property type="match status" value="1"/>
</dbReference>
<dbReference type="GO" id="GO:0016929">
    <property type="term" value="F:deSUMOylase activity"/>
    <property type="evidence" value="ECO:0007669"/>
    <property type="project" value="TreeGrafter"/>
</dbReference>
<evidence type="ECO:0000256" key="4">
    <source>
        <dbReference type="ARBA" id="ARBA00022807"/>
    </source>
</evidence>
<reference evidence="7" key="1">
    <citation type="journal article" date="2012" name="PLoS Genet.">
        <title>The genomes of the fungal plant pathogens Cladosporium fulvum and Dothistroma septosporum reveal adaptation to different hosts and lifestyles but also signatures of common ancestry.</title>
        <authorList>
            <person name="de Wit P.J.G.M."/>
            <person name="van der Burgt A."/>
            <person name="Oekmen B."/>
            <person name="Stergiopoulos I."/>
            <person name="Abd-Elsalam K.A."/>
            <person name="Aerts A.L."/>
            <person name="Bahkali A.H."/>
            <person name="Beenen H.G."/>
            <person name="Chettri P."/>
            <person name="Cox M.P."/>
            <person name="Datema E."/>
            <person name="de Vries R.P."/>
            <person name="Dhillon B."/>
            <person name="Ganley A.R."/>
            <person name="Griffiths S.A."/>
            <person name="Guo Y."/>
            <person name="Hamelin R.C."/>
            <person name="Henrissat B."/>
            <person name="Kabir M.S."/>
            <person name="Jashni M.K."/>
            <person name="Kema G."/>
            <person name="Klaubauf S."/>
            <person name="Lapidus A."/>
            <person name="Levasseur A."/>
            <person name="Lindquist E."/>
            <person name="Mehrabi R."/>
            <person name="Ohm R.A."/>
            <person name="Owen T.J."/>
            <person name="Salamov A."/>
            <person name="Schwelm A."/>
            <person name="Schijlen E."/>
            <person name="Sun H."/>
            <person name="van den Burg H.A."/>
            <person name="van Ham R.C.H.J."/>
            <person name="Zhang S."/>
            <person name="Goodwin S.B."/>
            <person name="Grigoriev I.V."/>
            <person name="Collemare J."/>
            <person name="Bradshaw R.E."/>
        </authorList>
    </citation>
    <scope>NUCLEOTIDE SEQUENCE [LARGE SCALE GENOMIC DNA]</scope>
    <source>
        <strain evidence="7">NZE10 / CBS 128990</strain>
    </source>
</reference>
<sequence length="199" mass="22455">PSGWLNDEIVNGWNECIVESINGQVGYKKGPKSAPEIAAFNCAWLTTLKNKNYDMKSISGWSRRVGIKGKIQGTNEYKIMKTKKIFFPINSGAHWMLMIIDVQNREIQFLDSLGGKSAQYFKIARQWLEMELSEAYVPDEWTESKVTSQRQRNFDDCGVFTCINALASAVGRDFQDFGVTKGMDDARRMMGAILVNGGF</sequence>
<evidence type="ECO:0000256" key="1">
    <source>
        <dbReference type="ARBA" id="ARBA00005234"/>
    </source>
</evidence>
<dbReference type="OMA" id="IKSIARW"/>
<dbReference type="InterPro" id="IPR038765">
    <property type="entry name" value="Papain-like_cys_pep_sf"/>
</dbReference>
<dbReference type="AlphaFoldDB" id="N1PEW9"/>
<dbReference type="SUPFAM" id="SSF54001">
    <property type="entry name" value="Cysteine proteinases"/>
    <property type="match status" value="1"/>
</dbReference>
<keyword evidence="3" id="KW-0378">Hydrolase</keyword>
<keyword evidence="2" id="KW-0645">Protease</keyword>
<dbReference type="HOGENOM" id="CLU_024324_2_3_1"/>
<feature type="domain" description="Ubiquitin-like protease family profile" evidence="5">
    <location>
        <begin position="1"/>
        <end position="168"/>
    </location>
</feature>
<evidence type="ECO:0000259" key="5">
    <source>
        <dbReference type="PROSITE" id="PS50600"/>
    </source>
</evidence>
<feature type="non-terminal residue" evidence="6">
    <location>
        <position position="199"/>
    </location>
</feature>
<keyword evidence="7" id="KW-1185">Reference proteome</keyword>
<proteinExistence type="inferred from homology"/>
<comment type="similarity">
    <text evidence="1">Belongs to the peptidase C48 family.</text>
</comment>
<evidence type="ECO:0000313" key="7">
    <source>
        <dbReference type="Proteomes" id="UP000016933"/>
    </source>
</evidence>
<gene>
    <name evidence="6" type="ORF">DOTSEDRAFT_104009</name>
</gene>
<dbReference type="eggNOG" id="KOG0778">
    <property type="taxonomic scope" value="Eukaryota"/>
</dbReference>
<dbReference type="Gene3D" id="3.40.395.10">
    <property type="entry name" value="Adenoviral Proteinase, Chain A"/>
    <property type="match status" value="1"/>
</dbReference>
<dbReference type="Pfam" id="PF02902">
    <property type="entry name" value="Peptidase_C48"/>
    <property type="match status" value="1"/>
</dbReference>
<evidence type="ECO:0000313" key="6">
    <source>
        <dbReference type="EMBL" id="EME40917.1"/>
    </source>
</evidence>
<dbReference type="PROSITE" id="PS50600">
    <property type="entry name" value="ULP_PROTEASE"/>
    <property type="match status" value="1"/>
</dbReference>
<dbReference type="PANTHER" id="PTHR12606:SF141">
    <property type="entry name" value="GH15225P-RELATED"/>
    <property type="match status" value="1"/>
</dbReference>
<dbReference type="GO" id="GO:0016926">
    <property type="term" value="P:protein desumoylation"/>
    <property type="evidence" value="ECO:0007669"/>
    <property type="project" value="TreeGrafter"/>
</dbReference>
<dbReference type="InterPro" id="IPR003653">
    <property type="entry name" value="Peptidase_C48_C"/>
</dbReference>
<dbReference type="EMBL" id="KB446543">
    <property type="protein sequence ID" value="EME40917.1"/>
    <property type="molecule type" value="Genomic_DNA"/>
</dbReference>
<accession>N1PEW9</accession>
<dbReference type="Proteomes" id="UP000016933">
    <property type="component" value="Unassembled WGS sequence"/>
</dbReference>
<name>N1PEW9_DOTSN</name>
<evidence type="ECO:0000256" key="2">
    <source>
        <dbReference type="ARBA" id="ARBA00022670"/>
    </source>
</evidence>
<dbReference type="STRING" id="675120.N1PEW9"/>
<keyword evidence="4" id="KW-0788">Thiol protease</keyword>
<dbReference type="OrthoDB" id="1939479at2759"/>
<dbReference type="GO" id="GO:0006508">
    <property type="term" value="P:proteolysis"/>
    <property type="evidence" value="ECO:0007669"/>
    <property type="project" value="UniProtKB-KW"/>
</dbReference>